<dbReference type="InterPro" id="IPR002347">
    <property type="entry name" value="SDR_fam"/>
</dbReference>
<dbReference type="SMART" id="SM00822">
    <property type="entry name" value="PKS_KR"/>
    <property type="match status" value="1"/>
</dbReference>
<keyword evidence="6" id="KW-1185">Reference proteome</keyword>
<protein>
    <submittedName>
        <fullName evidence="5">SDR family NAD(P)-dependent oxidoreductase</fullName>
    </submittedName>
</protein>
<organism evidence="5 6">
    <name type="scientific">Amnibacterium setariae</name>
    <dbReference type="NCBI Taxonomy" id="2306585"/>
    <lineage>
        <taxon>Bacteria</taxon>
        <taxon>Bacillati</taxon>
        <taxon>Actinomycetota</taxon>
        <taxon>Actinomycetes</taxon>
        <taxon>Micrococcales</taxon>
        <taxon>Microbacteriaceae</taxon>
        <taxon>Amnibacterium</taxon>
    </lineage>
</organism>
<dbReference type="AlphaFoldDB" id="A0A3A1U455"/>
<dbReference type="Pfam" id="PF00106">
    <property type="entry name" value="adh_short"/>
    <property type="match status" value="1"/>
</dbReference>
<gene>
    <name evidence="5" type="ORF">D1781_01855</name>
</gene>
<evidence type="ECO:0000313" key="6">
    <source>
        <dbReference type="Proteomes" id="UP000265742"/>
    </source>
</evidence>
<accession>A0A3A1U455</accession>
<keyword evidence="2" id="KW-0560">Oxidoreductase</keyword>
<evidence type="ECO:0000256" key="3">
    <source>
        <dbReference type="RuleBase" id="RU000363"/>
    </source>
</evidence>
<evidence type="ECO:0000259" key="4">
    <source>
        <dbReference type="SMART" id="SM00822"/>
    </source>
</evidence>
<dbReference type="EMBL" id="QXTG01000001">
    <property type="protein sequence ID" value="RIX30217.1"/>
    <property type="molecule type" value="Genomic_DNA"/>
</dbReference>
<dbReference type="OrthoDB" id="4577644at2"/>
<dbReference type="Gene3D" id="3.40.50.720">
    <property type="entry name" value="NAD(P)-binding Rossmann-like Domain"/>
    <property type="match status" value="1"/>
</dbReference>
<dbReference type="PRINTS" id="PR00081">
    <property type="entry name" value="GDHRDH"/>
</dbReference>
<comment type="similarity">
    <text evidence="1 3">Belongs to the short-chain dehydrogenases/reductases (SDR) family.</text>
</comment>
<dbReference type="PRINTS" id="PR00080">
    <property type="entry name" value="SDRFAMILY"/>
</dbReference>
<name>A0A3A1U455_9MICO</name>
<dbReference type="PANTHER" id="PTHR24320">
    <property type="entry name" value="RETINOL DEHYDROGENASE"/>
    <property type="match status" value="1"/>
</dbReference>
<reference evidence="6" key="1">
    <citation type="submission" date="2018-09" db="EMBL/GenBank/DDBJ databases">
        <authorList>
            <person name="Kim I."/>
        </authorList>
    </citation>
    <scope>NUCLEOTIDE SEQUENCE [LARGE SCALE GENOMIC DNA]</scope>
    <source>
        <strain evidence="6">DD4a</strain>
    </source>
</reference>
<sequence>MTSTLQSASDLPDLAGRTVIVTGATGGIGLATARALATANARVVLAVRDAEKGRRVASAMPGRTEVRALDLADLASVRRFAEAWEGPIEVLVNNAGVSVPTRRLTKDGFELQLGTNHLGPFALTNLLLPQVTGRVVSLASQVERMGRLDFDDLQMERRAYKESTAYAASKLADLLFIVELQRRLTAAGSAVTAVAAHPGLVATDMTGGSTGLAQLVTRAFAQSPDDGALPVLLAAIGDVPGGSMTGPEHLVHMRGGAEVIGTSKQAKDPALAARLWTVSEQLTGVRFPL</sequence>
<dbReference type="RefSeq" id="WP_119480580.1">
    <property type="nucleotide sequence ID" value="NZ_QXTG01000001.1"/>
</dbReference>
<dbReference type="SUPFAM" id="SSF51735">
    <property type="entry name" value="NAD(P)-binding Rossmann-fold domains"/>
    <property type="match status" value="1"/>
</dbReference>
<dbReference type="Proteomes" id="UP000265742">
    <property type="component" value="Unassembled WGS sequence"/>
</dbReference>
<dbReference type="PROSITE" id="PS00061">
    <property type="entry name" value="ADH_SHORT"/>
    <property type="match status" value="1"/>
</dbReference>
<dbReference type="InterPro" id="IPR036291">
    <property type="entry name" value="NAD(P)-bd_dom_sf"/>
</dbReference>
<dbReference type="InterPro" id="IPR020904">
    <property type="entry name" value="Sc_DH/Rdtase_CS"/>
</dbReference>
<proteinExistence type="inferred from homology"/>
<dbReference type="GO" id="GO:0016491">
    <property type="term" value="F:oxidoreductase activity"/>
    <property type="evidence" value="ECO:0007669"/>
    <property type="project" value="UniProtKB-KW"/>
</dbReference>
<feature type="domain" description="Ketoreductase" evidence="4">
    <location>
        <begin position="17"/>
        <end position="204"/>
    </location>
</feature>
<dbReference type="NCBIfam" id="NF004846">
    <property type="entry name" value="PRK06197.1"/>
    <property type="match status" value="1"/>
</dbReference>
<evidence type="ECO:0000256" key="1">
    <source>
        <dbReference type="ARBA" id="ARBA00006484"/>
    </source>
</evidence>
<dbReference type="PANTHER" id="PTHR24320:SF148">
    <property type="entry name" value="NAD(P)-BINDING ROSSMANN-FOLD SUPERFAMILY PROTEIN"/>
    <property type="match status" value="1"/>
</dbReference>
<evidence type="ECO:0000256" key="2">
    <source>
        <dbReference type="ARBA" id="ARBA00023002"/>
    </source>
</evidence>
<comment type="caution">
    <text evidence="5">The sequence shown here is derived from an EMBL/GenBank/DDBJ whole genome shotgun (WGS) entry which is preliminary data.</text>
</comment>
<evidence type="ECO:0000313" key="5">
    <source>
        <dbReference type="EMBL" id="RIX30217.1"/>
    </source>
</evidence>
<dbReference type="InterPro" id="IPR057326">
    <property type="entry name" value="KR_dom"/>
</dbReference>